<dbReference type="RefSeq" id="WP_133397621.1">
    <property type="nucleotide sequence ID" value="NZ_SNAA01000016.1"/>
</dbReference>
<dbReference type="Pfam" id="PF00198">
    <property type="entry name" value="2-oxoacid_dh"/>
    <property type="match status" value="1"/>
</dbReference>
<dbReference type="Gene3D" id="3.30.559.10">
    <property type="entry name" value="Chloramphenicol acetyltransferase-like domain"/>
    <property type="match status" value="1"/>
</dbReference>
<dbReference type="InterPro" id="IPR050743">
    <property type="entry name" value="2-oxoacid_DH_E2_comp"/>
</dbReference>
<evidence type="ECO:0000256" key="2">
    <source>
        <dbReference type="ARBA" id="ARBA00022679"/>
    </source>
</evidence>
<dbReference type="EMBL" id="SNAA01000016">
    <property type="protein sequence ID" value="TDL76604.1"/>
    <property type="molecule type" value="Genomic_DNA"/>
</dbReference>
<proteinExistence type="predicted"/>
<keyword evidence="3" id="KW-0012">Acyltransferase</keyword>
<comment type="caution">
    <text evidence="5">The sequence shown here is derived from an EMBL/GenBank/DDBJ whole genome shotgun (WGS) entry which is preliminary data.</text>
</comment>
<name>A0A4R6A1Y8_9RHOB</name>
<evidence type="ECO:0000313" key="6">
    <source>
        <dbReference type="Proteomes" id="UP000295701"/>
    </source>
</evidence>
<evidence type="ECO:0000256" key="1">
    <source>
        <dbReference type="ARBA" id="ARBA00001938"/>
    </source>
</evidence>
<dbReference type="GO" id="GO:0005737">
    <property type="term" value="C:cytoplasm"/>
    <property type="evidence" value="ECO:0007669"/>
    <property type="project" value="TreeGrafter"/>
</dbReference>
<dbReference type="OrthoDB" id="9805770at2"/>
<keyword evidence="2" id="KW-0808">Transferase</keyword>
<feature type="domain" description="2-oxoacid dehydrogenase acyltransferase catalytic" evidence="4">
    <location>
        <begin position="13"/>
        <end position="222"/>
    </location>
</feature>
<keyword evidence="6" id="KW-1185">Reference proteome</keyword>
<reference evidence="5 6" key="1">
    <citation type="submission" date="2019-03" db="EMBL/GenBank/DDBJ databases">
        <title>Primorskyibacter sp. SS33 isolated from sediments.</title>
        <authorList>
            <person name="Xunke S."/>
        </authorList>
    </citation>
    <scope>NUCLEOTIDE SEQUENCE [LARGE SCALE GENOMIC DNA]</scope>
    <source>
        <strain evidence="5 6">SS33</strain>
    </source>
</reference>
<dbReference type="InterPro" id="IPR023213">
    <property type="entry name" value="CAT-like_dom_sf"/>
</dbReference>
<dbReference type="Proteomes" id="UP000295701">
    <property type="component" value="Unassembled WGS sequence"/>
</dbReference>
<accession>A0A4R6A1Y8</accession>
<dbReference type="AlphaFoldDB" id="A0A4R6A1Y8"/>
<dbReference type="SUPFAM" id="SSF52777">
    <property type="entry name" value="CoA-dependent acyltransferases"/>
    <property type="match status" value="1"/>
</dbReference>
<evidence type="ECO:0000256" key="3">
    <source>
        <dbReference type="ARBA" id="ARBA00023315"/>
    </source>
</evidence>
<dbReference type="GO" id="GO:0031405">
    <property type="term" value="F:lipoic acid binding"/>
    <property type="evidence" value="ECO:0007669"/>
    <property type="project" value="TreeGrafter"/>
</dbReference>
<evidence type="ECO:0000259" key="4">
    <source>
        <dbReference type="Pfam" id="PF00198"/>
    </source>
</evidence>
<sequence length="225" mass="24246">MADTVTLEPEGRERLLSKTEKIMARHMGTAWSAPMFGVTVEVAMENVLARRADGVTVTDILLADCAATLVEHPWINAHFREDRVIEYGTVNIGLAVASDRGLTVPVIHNAEALSLTEIAERRKTLVAKVRDGKIGIREVSGGTFTVSNLGMFGVTRFTAIINPPQVAILAIGATNRRQVWNGGAPEWRDIAELSLTSDHRAVDGAASARFLAALKARLEGHEAAA</sequence>
<dbReference type="PANTHER" id="PTHR43178">
    <property type="entry name" value="DIHYDROLIPOAMIDE ACETYLTRANSFERASE COMPONENT OF PYRUVATE DEHYDROGENASE COMPLEX"/>
    <property type="match status" value="1"/>
</dbReference>
<comment type="cofactor">
    <cofactor evidence="1">
        <name>(R)-lipoate</name>
        <dbReference type="ChEBI" id="CHEBI:83088"/>
    </cofactor>
</comment>
<organism evidence="5 6">
    <name type="scientific">Palleronia sediminis</name>
    <dbReference type="NCBI Taxonomy" id="2547833"/>
    <lineage>
        <taxon>Bacteria</taxon>
        <taxon>Pseudomonadati</taxon>
        <taxon>Pseudomonadota</taxon>
        <taxon>Alphaproteobacteria</taxon>
        <taxon>Rhodobacterales</taxon>
        <taxon>Roseobacteraceae</taxon>
        <taxon>Palleronia</taxon>
    </lineage>
</organism>
<dbReference type="PANTHER" id="PTHR43178:SF5">
    <property type="entry name" value="LIPOAMIDE ACYLTRANSFERASE COMPONENT OF BRANCHED-CHAIN ALPHA-KETO ACID DEHYDROGENASE COMPLEX, MITOCHONDRIAL"/>
    <property type="match status" value="1"/>
</dbReference>
<protein>
    <submittedName>
        <fullName evidence="5">2-oxo acid dehydrogenase subunit E2</fullName>
    </submittedName>
</protein>
<dbReference type="GO" id="GO:0016407">
    <property type="term" value="F:acetyltransferase activity"/>
    <property type="evidence" value="ECO:0007669"/>
    <property type="project" value="TreeGrafter"/>
</dbReference>
<dbReference type="InterPro" id="IPR001078">
    <property type="entry name" value="2-oxoacid_DH_actylTfrase"/>
</dbReference>
<evidence type="ECO:0000313" key="5">
    <source>
        <dbReference type="EMBL" id="TDL76604.1"/>
    </source>
</evidence>
<gene>
    <name evidence="5" type="ORF">E2L08_13520</name>
</gene>